<feature type="transmembrane region" description="Helical" evidence="1">
    <location>
        <begin position="96"/>
        <end position="114"/>
    </location>
</feature>
<organism evidence="2 3">
    <name type="scientific">Ignicoccus islandicus DSM 13165</name>
    <dbReference type="NCBI Taxonomy" id="940295"/>
    <lineage>
        <taxon>Archaea</taxon>
        <taxon>Thermoproteota</taxon>
        <taxon>Thermoprotei</taxon>
        <taxon>Desulfurococcales</taxon>
        <taxon>Desulfurococcaceae</taxon>
        <taxon>Ignicoccus</taxon>
    </lineage>
</organism>
<keyword evidence="1" id="KW-1133">Transmembrane helix</keyword>
<feature type="transmembrane region" description="Helical" evidence="1">
    <location>
        <begin position="144"/>
        <end position="161"/>
    </location>
</feature>
<accession>A0A0U3E2U3</accession>
<name>A0A0U3E2U3_9CREN</name>
<dbReference type="EMBL" id="CP006867">
    <property type="protein sequence ID" value="ALU12235.1"/>
    <property type="molecule type" value="Genomic_DNA"/>
</dbReference>
<evidence type="ECO:0000256" key="1">
    <source>
        <dbReference type="SAM" id="Phobius"/>
    </source>
</evidence>
<dbReference type="GeneID" id="30679748"/>
<feature type="transmembrane region" description="Helical" evidence="1">
    <location>
        <begin position="14"/>
        <end position="33"/>
    </location>
</feature>
<evidence type="ECO:0000313" key="3">
    <source>
        <dbReference type="Proteomes" id="UP000060778"/>
    </source>
</evidence>
<dbReference type="KEGG" id="iis:EYM_01705"/>
<gene>
    <name evidence="2" type="ORF">EYM_01705</name>
</gene>
<keyword evidence="1" id="KW-0472">Membrane</keyword>
<feature type="transmembrane region" description="Helical" evidence="1">
    <location>
        <begin position="39"/>
        <end position="61"/>
    </location>
</feature>
<protein>
    <submittedName>
        <fullName evidence="2">Uncharacterized protein</fullName>
    </submittedName>
</protein>
<dbReference type="RefSeq" id="WP_075049379.1">
    <property type="nucleotide sequence ID" value="NZ_CP006867.1"/>
</dbReference>
<dbReference type="Proteomes" id="UP000060778">
    <property type="component" value="Chromosome"/>
</dbReference>
<proteinExistence type="predicted"/>
<sequence length="183" mass="20174">MAIRSLIKVEKKRLEALTFLSWVAPMSFGLYLYEALKEPAFVPVFTALSLIPYSWTVKRLGTLTHAINKKDKVIAFVASIAAFLAFQFAYPRCSFFLPLSLSISVFVSITLLALREVLEALLSFALFPLTAFATFSGLDSLKSFAISVIVVYSAISLDLLVRGAYELLPYIEVQGSVEGSKGE</sequence>
<keyword evidence="1" id="KW-0812">Transmembrane</keyword>
<evidence type="ECO:0000313" key="2">
    <source>
        <dbReference type="EMBL" id="ALU12235.1"/>
    </source>
</evidence>
<reference evidence="2 3" key="1">
    <citation type="submission" date="2013-11" db="EMBL/GenBank/DDBJ databases">
        <title>Comparative genomics of Ignicoccus.</title>
        <authorList>
            <person name="Podar M."/>
        </authorList>
    </citation>
    <scope>NUCLEOTIDE SEQUENCE [LARGE SCALE GENOMIC DNA]</scope>
    <source>
        <strain evidence="2 3">DSM 13165</strain>
    </source>
</reference>
<keyword evidence="3" id="KW-1185">Reference proteome</keyword>
<dbReference type="AlphaFoldDB" id="A0A0U3E2U3"/>
<dbReference type="STRING" id="940295.EYM_01705"/>
<feature type="transmembrane region" description="Helical" evidence="1">
    <location>
        <begin position="121"/>
        <end position="138"/>
    </location>
</feature>
<feature type="transmembrane region" description="Helical" evidence="1">
    <location>
        <begin position="73"/>
        <end position="90"/>
    </location>
</feature>